<evidence type="ECO:0000256" key="3">
    <source>
        <dbReference type="ARBA" id="ARBA00022833"/>
    </source>
</evidence>
<dbReference type="GO" id="GO:0061630">
    <property type="term" value="F:ubiquitin protein ligase activity"/>
    <property type="evidence" value="ECO:0007669"/>
    <property type="project" value="TreeGrafter"/>
</dbReference>
<dbReference type="SUPFAM" id="SSF57850">
    <property type="entry name" value="RING/U-box"/>
    <property type="match status" value="1"/>
</dbReference>
<feature type="domain" description="RING-type" evidence="5">
    <location>
        <begin position="154"/>
        <end position="192"/>
    </location>
</feature>
<dbReference type="Proteomes" id="UP000541444">
    <property type="component" value="Unassembled WGS sequence"/>
</dbReference>
<gene>
    <name evidence="6" type="ORF">GIB67_018831</name>
</gene>
<evidence type="ECO:0000256" key="1">
    <source>
        <dbReference type="ARBA" id="ARBA00022723"/>
    </source>
</evidence>
<dbReference type="Gene3D" id="3.30.40.10">
    <property type="entry name" value="Zinc/RING finger domain, C3HC4 (zinc finger)"/>
    <property type="match status" value="1"/>
</dbReference>
<dbReference type="PROSITE" id="PS50089">
    <property type="entry name" value="ZF_RING_2"/>
    <property type="match status" value="1"/>
</dbReference>
<dbReference type="InterPro" id="IPR001841">
    <property type="entry name" value="Znf_RING"/>
</dbReference>
<evidence type="ECO:0000259" key="5">
    <source>
        <dbReference type="PROSITE" id="PS50089"/>
    </source>
</evidence>
<dbReference type="InterPro" id="IPR017907">
    <property type="entry name" value="Znf_RING_CS"/>
</dbReference>
<dbReference type="InterPro" id="IPR013083">
    <property type="entry name" value="Znf_RING/FYVE/PHD"/>
</dbReference>
<dbReference type="PANTHER" id="PTHR15315">
    <property type="entry name" value="RING FINGER PROTEIN 41, 151"/>
    <property type="match status" value="1"/>
</dbReference>
<dbReference type="SMART" id="SM00184">
    <property type="entry name" value="RING"/>
    <property type="match status" value="1"/>
</dbReference>
<dbReference type="EMBL" id="JACGCM010000854">
    <property type="protein sequence ID" value="KAF6165387.1"/>
    <property type="molecule type" value="Genomic_DNA"/>
</dbReference>
<name>A0A7J7NE10_9MAGN</name>
<dbReference type="GO" id="GO:0016567">
    <property type="term" value="P:protein ubiquitination"/>
    <property type="evidence" value="ECO:0007669"/>
    <property type="project" value="TreeGrafter"/>
</dbReference>
<dbReference type="GO" id="GO:0008270">
    <property type="term" value="F:zinc ion binding"/>
    <property type="evidence" value="ECO:0007669"/>
    <property type="project" value="UniProtKB-KW"/>
</dbReference>
<sequence length="250" mass="28675">METLYNQLAKSSQRESLKVLEADIEHANALASAIPKGKGGEYLQMKLACDSLAPLYLFLLQWVDSSCTCLLPQYSSLFHILIYKVDADGRMAISSRGRKATIRDFYAVILPFLGQLQGNFTELEMDGGIQKFGWKRVEEKRKLSDLDFEREHECGICMEPCTKMVLPNCCHSMCINCYRDWNTRSESCPFCRGSIKRVNSGDLWVLTSSSDFVDAQTVAKEDLLRFYLYINNLPRDIPDSLFLVYYEYLM</sequence>
<dbReference type="PROSITE" id="PS00518">
    <property type="entry name" value="ZF_RING_1"/>
    <property type="match status" value="1"/>
</dbReference>
<keyword evidence="7" id="KW-1185">Reference proteome</keyword>
<comment type="caution">
    <text evidence="6">The sequence shown here is derived from an EMBL/GenBank/DDBJ whole genome shotgun (WGS) entry which is preliminary data.</text>
</comment>
<keyword evidence="2 4" id="KW-0863">Zinc-finger</keyword>
<organism evidence="6 7">
    <name type="scientific">Kingdonia uniflora</name>
    <dbReference type="NCBI Taxonomy" id="39325"/>
    <lineage>
        <taxon>Eukaryota</taxon>
        <taxon>Viridiplantae</taxon>
        <taxon>Streptophyta</taxon>
        <taxon>Embryophyta</taxon>
        <taxon>Tracheophyta</taxon>
        <taxon>Spermatophyta</taxon>
        <taxon>Magnoliopsida</taxon>
        <taxon>Ranunculales</taxon>
        <taxon>Circaeasteraceae</taxon>
        <taxon>Kingdonia</taxon>
    </lineage>
</organism>
<reference evidence="6 7" key="1">
    <citation type="journal article" date="2020" name="IScience">
        <title>Genome Sequencing of the Endangered Kingdonia uniflora (Circaeasteraceae, Ranunculales) Reveals Potential Mechanisms of Evolutionary Specialization.</title>
        <authorList>
            <person name="Sun Y."/>
            <person name="Deng T."/>
            <person name="Zhang A."/>
            <person name="Moore M.J."/>
            <person name="Landis J.B."/>
            <person name="Lin N."/>
            <person name="Zhang H."/>
            <person name="Zhang X."/>
            <person name="Huang J."/>
            <person name="Zhang X."/>
            <person name="Sun H."/>
            <person name="Wang H."/>
        </authorList>
    </citation>
    <scope>NUCLEOTIDE SEQUENCE [LARGE SCALE GENOMIC DNA]</scope>
    <source>
        <strain evidence="6">TB1705</strain>
        <tissue evidence="6">Leaf</tissue>
    </source>
</reference>
<dbReference type="FunFam" id="3.30.40.10:FF:000660">
    <property type="entry name" value="RING/U-box superfamily protein"/>
    <property type="match status" value="1"/>
</dbReference>
<proteinExistence type="predicted"/>
<keyword evidence="1" id="KW-0479">Metal-binding</keyword>
<dbReference type="OrthoDB" id="1630758at2759"/>
<evidence type="ECO:0000313" key="6">
    <source>
        <dbReference type="EMBL" id="KAF6165387.1"/>
    </source>
</evidence>
<protein>
    <recommendedName>
        <fullName evidence="5">RING-type domain-containing protein</fullName>
    </recommendedName>
</protein>
<evidence type="ECO:0000256" key="4">
    <source>
        <dbReference type="PROSITE-ProRule" id="PRU00175"/>
    </source>
</evidence>
<accession>A0A7J7NE10</accession>
<keyword evidence="3" id="KW-0862">Zinc</keyword>
<evidence type="ECO:0000256" key="2">
    <source>
        <dbReference type="ARBA" id="ARBA00022771"/>
    </source>
</evidence>
<dbReference type="PANTHER" id="PTHR15315:SF84">
    <property type="entry name" value="RING-TYPE DOMAIN-CONTAINING PROTEIN"/>
    <property type="match status" value="1"/>
</dbReference>
<dbReference type="AlphaFoldDB" id="A0A7J7NE10"/>
<evidence type="ECO:0000313" key="7">
    <source>
        <dbReference type="Proteomes" id="UP000541444"/>
    </source>
</evidence>
<dbReference type="Pfam" id="PF13920">
    <property type="entry name" value="zf-C3HC4_3"/>
    <property type="match status" value="1"/>
</dbReference>